<feature type="region of interest" description="Disordered" evidence="1">
    <location>
        <begin position="366"/>
        <end position="386"/>
    </location>
</feature>
<dbReference type="OrthoDB" id="8625101at2759"/>
<dbReference type="Pfam" id="PF13915">
    <property type="entry name" value="DUF4210"/>
    <property type="match status" value="1"/>
</dbReference>
<reference evidence="3" key="1">
    <citation type="journal article" date="2020" name="Stud. Mycol.">
        <title>101 Dothideomycetes genomes: a test case for predicting lifestyles and emergence of pathogens.</title>
        <authorList>
            <person name="Haridas S."/>
            <person name="Albert R."/>
            <person name="Binder M."/>
            <person name="Bloem J."/>
            <person name="Labutti K."/>
            <person name="Salamov A."/>
            <person name="Andreopoulos B."/>
            <person name="Baker S."/>
            <person name="Barry K."/>
            <person name="Bills G."/>
            <person name="Bluhm B."/>
            <person name="Cannon C."/>
            <person name="Castanera R."/>
            <person name="Culley D."/>
            <person name="Daum C."/>
            <person name="Ezra D."/>
            <person name="Gonzalez J."/>
            <person name="Henrissat B."/>
            <person name="Kuo A."/>
            <person name="Liang C."/>
            <person name="Lipzen A."/>
            <person name="Lutzoni F."/>
            <person name="Magnuson J."/>
            <person name="Mondo S."/>
            <person name="Nolan M."/>
            <person name="Ohm R."/>
            <person name="Pangilinan J."/>
            <person name="Park H.-J."/>
            <person name="Ramirez L."/>
            <person name="Alfaro M."/>
            <person name="Sun H."/>
            <person name="Tritt A."/>
            <person name="Yoshinaga Y."/>
            <person name="Zwiers L.-H."/>
            <person name="Turgeon B."/>
            <person name="Goodwin S."/>
            <person name="Spatafora J."/>
            <person name="Crous P."/>
            <person name="Grigoriev I."/>
        </authorList>
    </citation>
    <scope>NUCLEOTIDE SEQUENCE</scope>
    <source>
        <strain evidence="3">CBS 119925</strain>
    </source>
</reference>
<evidence type="ECO:0000313" key="4">
    <source>
        <dbReference type="Proteomes" id="UP000799440"/>
    </source>
</evidence>
<feature type="compositionally biased region" description="Basic residues" evidence="1">
    <location>
        <begin position="1"/>
        <end position="11"/>
    </location>
</feature>
<evidence type="ECO:0000256" key="1">
    <source>
        <dbReference type="SAM" id="MobiDB-lite"/>
    </source>
</evidence>
<feature type="non-terminal residue" evidence="3">
    <location>
        <position position="1"/>
    </location>
</feature>
<gene>
    <name evidence="3" type="ORF">M011DRAFT_381321</name>
</gene>
<dbReference type="InterPro" id="IPR033473">
    <property type="entry name" value="Atos-like_C"/>
</dbReference>
<proteinExistence type="predicted"/>
<feature type="region of interest" description="Disordered" evidence="1">
    <location>
        <begin position="430"/>
        <end position="463"/>
    </location>
</feature>
<dbReference type="PANTHER" id="PTHR13199:SF11">
    <property type="entry name" value="PROTEIN ATOSSA"/>
    <property type="match status" value="1"/>
</dbReference>
<feature type="compositionally biased region" description="Polar residues" evidence="1">
    <location>
        <begin position="130"/>
        <end position="145"/>
    </location>
</feature>
<feature type="compositionally biased region" description="Low complexity" evidence="1">
    <location>
        <begin position="60"/>
        <end position="76"/>
    </location>
</feature>
<evidence type="ECO:0000313" key="3">
    <source>
        <dbReference type="EMBL" id="KAF2747812.1"/>
    </source>
</evidence>
<dbReference type="EMBL" id="MU006571">
    <property type="protein sequence ID" value="KAF2747812.1"/>
    <property type="molecule type" value="Genomic_DNA"/>
</dbReference>
<dbReference type="AlphaFoldDB" id="A0A6A6VB35"/>
<feature type="compositionally biased region" description="Polar residues" evidence="1">
    <location>
        <begin position="267"/>
        <end position="290"/>
    </location>
</feature>
<feature type="region of interest" description="Disordered" evidence="1">
    <location>
        <begin position="257"/>
        <end position="316"/>
    </location>
</feature>
<feature type="region of interest" description="Disordered" evidence="1">
    <location>
        <begin position="1"/>
        <end position="78"/>
    </location>
</feature>
<feature type="domain" description="Atos-like conserved" evidence="2">
    <location>
        <begin position="170"/>
        <end position="242"/>
    </location>
</feature>
<feature type="region of interest" description="Disordered" evidence="1">
    <location>
        <begin position="571"/>
        <end position="599"/>
    </location>
</feature>
<feature type="non-terminal residue" evidence="3">
    <location>
        <position position="599"/>
    </location>
</feature>
<dbReference type="PANTHER" id="PTHR13199">
    <property type="entry name" value="GH03947P"/>
    <property type="match status" value="1"/>
</dbReference>
<evidence type="ECO:0000259" key="2">
    <source>
        <dbReference type="SMART" id="SM01177"/>
    </source>
</evidence>
<dbReference type="Pfam" id="PF13889">
    <property type="entry name" value="Chromosome_seg"/>
    <property type="match status" value="1"/>
</dbReference>
<name>A0A6A6VB35_9PLEO</name>
<keyword evidence="4" id="KW-1185">Reference proteome</keyword>
<dbReference type="Proteomes" id="UP000799440">
    <property type="component" value="Unassembled WGS sequence"/>
</dbReference>
<dbReference type="InterPro" id="IPR025261">
    <property type="entry name" value="Atos-like_cons_dom"/>
</dbReference>
<accession>A0A6A6VB35</accession>
<organism evidence="3 4">
    <name type="scientific">Sporormia fimetaria CBS 119925</name>
    <dbReference type="NCBI Taxonomy" id="1340428"/>
    <lineage>
        <taxon>Eukaryota</taxon>
        <taxon>Fungi</taxon>
        <taxon>Dikarya</taxon>
        <taxon>Ascomycota</taxon>
        <taxon>Pezizomycotina</taxon>
        <taxon>Dothideomycetes</taxon>
        <taxon>Pleosporomycetidae</taxon>
        <taxon>Pleosporales</taxon>
        <taxon>Sporormiaceae</taxon>
        <taxon>Sporormia</taxon>
    </lineage>
</organism>
<sequence>PRPASRHRPRTPRASSFEKRTSRPSTPEGGDDPALVGLRIERPRSALHAGNFREETRDNALPSHSSSSTAALATSPVAPWHHAHPLRVLHGVRSTDRCSTPNAVAPPSRPRAASQSVFPSSFVLMPPTSPLVQQSNNTDLDQSLPPTLPSESPDKPSISSDASPLHHAPMVGSYEESILRGRMSTTPSKPLDFVARIGVLGRGDCRAGLKCPPHVTIPFPAVFYSYNGGNTRPADNSPSPYVGLIDLENTLSHPVEKNEAKKRRHTVSNPGAQQNIPSSATGHSSETQQEGEPRTKSRKRSTSPKAPPGGSYRIPQQGQLQIVIRNPNNTAVKLFLVPYDLSEMGPGQKTFIRQRSYSAGPIVDVPQSAPKAPGPGRPEALLSSTEDSNDRPVLRYLIHLHICCPSKGRYYLYKSIRVVFANRVPDGKEKLRNETQLPDPPYSPYRPHRDSMASQPSPMGFSQLGAEAGLRRKSAAFPLSQQAIDRRLVYGGQPSPPPPAIQLTGAPPNMTPTPVSAIRFQPPEVARTAVDPIPMEIDAVENADAAHSGPHLDSPFSPPGAARFAQTFQKLDRNDPRYGGRLFGGSGQDEGLLGPSLRG</sequence>
<dbReference type="InterPro" id="IPR051506">
    <property type="entry name" value="ATOS_Transcription_Regulators"/>
</dbReference>
<protein>
    <recommendedName>
        <fullName evidence="2">Atos-like conserved domain-containing protein</fullName>
    </recommendedName>
</protein>
<feature type="region of interest" description="Disordered" evidence="1">
    <location>
        <begin position="94"/>
        <end position="167"/>
    </location>
</feature>
<dbReference type="SMART" id="SM01177">
    <property type="entry name" value="DUF4210"/>
    <property type="match status" value="1"/>
</dbReference>